<accession>A0A6A3NQY1</accession>
<evidence type="ECO:0000313" key="4">
    <source>
        <dbReference type="Proteomes" id="UP000429607"/>
    </source>
</evidence>
<evidence type="ECO:0000313" key="2">
    <source>
        <dbReference type="EMBL" id="KAE9050729.1"/>
    </source>
</evidence>
<dbReference type="Proteomes" id="UP000435112">
    <property type="component" value="Unassembled WGS sequence"/>
</dbReference>
<dbReference type="AlphaFoldDB" id="A0A6A3NQY1"/>
<dbReference type="EMBL" id="QXFT01000070">
    <property type="protein sequence ID" value="KAE9356530.1"/>
    <property type="molecule type" value="Genomic_DNA"/>
</dbReference>
<protein>
    <recommendedName>
        <fullName evidence="7">RxLR effector protein</fullName>
    </recommendedName>
</protein>
<evidence type="ECO:0000313" key="5">
    <source>
        <dbReference type="Proteomes" id="UP000434957"/>
    </source>
</evidence>
<dbReference type="OrthoDB" id="10349066at2759"/>
<comment type="caution">
    <text evidence="1">The sequence shown here is derived from an EMBL/GenBank/DDBJ whole genome shotgun (WGS) entry which is preliminary data.</text>
</comment>
<evidence type="ECO:0008006" key="7">
    <source>
        <dbReference type="Google" id="ProtNLM"/>
    </source>
</evidence>
<keyword evidence="5" id="KW-1185">Reference proteome</keyword>
<dbReference type="EMBL" id="QXFV01000069">
    <property type="protein sequence ID" value="KAE9050729.1"/>
    <property type="molecule type" value="Genomic_DNA"/>
</dbReference>
<evidence type="ECO:0000313" key="1">
    <source>
        <dbReference type="EMBL" id="KAE9045783.1"/>
    </source>
</evidence>
<dbReference type="EMBL" id="QXFU01000065">
    <property type="protein sequence ID" value="KAE9045783.1"/>
    <property type="molecule type" value="Genomic_DNA"/>
</dbReference>
<evidence type="ECO:0000313" key="3">
    <source>
        <dbReference type="EMBL" id="KAE9356530.1"/>
    </source>
</evidence>
<proteinExistence type="predicted"/>
<reference evidence="4 6" key="1">
    <citation type="submission" date="2018-09" db="EMBL/GenBank/DDBJ databases">
        <title>Genomic investigation of the strawberry pathogen Phytophthora fragariae indicates pathogenicity is determined by transcriptional variation in three key races.</title>
        <authorList>
            <person name="Adams T.M."/>
            <person name="Armitage A.D."/>
            <person name="Sobczyk M.K."/>
            <person name="Bates H.J."/>
            <person name="Dunwell J.M."/>
            <person name="Nellist C.F."/>
            <person name="Harrison R.J."/>
        </authorList>
    </citation>
    <scope>NUCLEOTIDE SEQUENCE [LARGE SCALE GENOMIC DNA]</scope>
    <source>
        <strain evidence="2 4">SCRP249</strain>
        <strain evidence="1 6">SCRP324</strain>
        <strain evidence="3 5">SCRP333</strain>
    </source>
</reference>
<organism evidence="1 6">
    <name type="scientific">Phytophthora rubi</name>
    <dbReference type="NCBI Taxonomy" id="129364"/>
    <lineage>
        <taxon>Eukaryota</taxon>
        <taxon>Sar</taxon>
        <taxon>Stramenopiles</taxon>
        <taxon>Oomycota</taxon>
        <taxon>Peronosporomycetes</taxon>
        <taxon>Peronosporales</taxon>
        <taxon>Peronosporaceae</taxon>
        <taxon>Phytophthora</taxon>
    </lineage>
</organism>
<name>A0A6A3NQY1_9STRA</name>
<dbReference type="Proteomes" id="UP000429607">
    <property type="component" value="Unassembled WGS sequence"/>
</dbReference>
<sequence length="283" mass="31434">MASAGALVVATDSKGVLVNSETSHYGFGAHEAKRRLRSRIQPATHEANDFENRGFDFSISGIINKLSKNPSNQFEAENLFVKLNLAGEGSKLFESPQFQTWSTRVVKGYKQNSEAAEVAIAATLTRRLGDDALAKLIVEAQDVASTKSLAAKLAEAQVNNWLSKERSADYVFQALRLDKDKFGLLYNPLLGTWVSYANKMKAEPYKTLFTKLKTQYEGDQAIASMVASGKLRQNVESSIVENLEKLLFAGWIAKKQTGDDIFTHMSDRKVYLTHLRSVRGFPM</sequence>
<gene>
    <name evidence="2" type="ORF">PR001_g2103</name>
    <name evidence="1" type="ORF">PR002_g2030</name>
    <name evidence="3" type="ORF">PR003_g2265</name>
</gene>
<evidence type="ECO:0000313" key="6">
    <source>
        <dbReference type="Proteomes" id="UP000435112"/>
    </source>
</evidence>
<dbReference type="Proteomes" id="UP000434957">
    <property type="component" value="Unassembled WGS sequence"/>
</dbReference>